<keyword evidence="2" id="KW-1185">Reference proteome</keyword>
<organism evidence="1 2">
    <name type="scientific">Necator americanus</name>
    <name type="common">Human hookworm</name>
    <dbReference type="NCBI Taxonomy" id="51031"/>
    <lineage>
        <taxon>Eukaryota</taxon>
        <taxon>Metazoa</taxon>
        <taxon>Ecdysozoa</taxon>
        <taxon>Nematoda</taxon>
        <taxon>Chromadorea</taxon>
        <taxon>Rhabditida</taxon>
        <taxon>Rhabditina</taxon>
        <taxon>Rhabditomorpha</taxon>
        <taxon>Strongyloidea</taxon>
        <taxon>Ancylostomatidae</taxon>
        <taxon>Bunostominae</taxon>
        <taxon>Necator</taxon>
    </lineage>
</organism>
<dbReference type="Proteomes" id="UP001303046">
    <property type="component" value="Unassembled WGS sequence"/>
</dbReference>
<accession>A0ABR1BPS1</accession>
<dbReference type="EMBL" id="JAVFWL010000001">
    <property type="protein sequence ID" value="KAK6728413.1"/>
    <property type="molecule type" value="Genomic_DNA"/>
</dbReference>
<reference evidence="1 2" key="1">
    <citation type="submission" date="2023-08" db="EMBL/GenBank/DDBJ databases">
        <title>A Necator americanus chromosomal reference genome.</title>
        <authorList>
            <person name="Ilik V."/>
            <person name="Petrzelkova K.J."/>
            <person name="Pardy F."/>
            <person name="Fuh T."/>
            <person name="Niatou-Singa F.S."/>
            <person name="Gouil Q."/>
            <person name="Baker L."/>
            <person name="Ritchie M.E."/>
            <person name="Jex A.R."/>
            <person name="Gazzola D."/>
            <person name="Li H."/>
            <person name="Toshio Fujiwara R."/>
            <person name="Zhan B."/>
            <person name="Aroian R.V."/>
            <person name="Pafco B."/>
            <person name="Schwarz E.M."/>
        </authorList>
    </citation>
    <scope>NUCLEOTIDE SEQUENCE [LARGE SCALE GENOMIC DNA]</scope>
    <source>
        <strain evidence="1 2">Aroian</strain>
        <tissue evidence="1">Whole animal</tissue>
    </source>
</reference>
<gene>
    <name evidence="1" type="primary">Necator_chrI.g1951</name>
    <name evidence="1" type="ORF">RB195_005825</name>
</gene>
<sequence>MAKHTENSFTLKSLDEGLIQERKVFEDLFNESERRNRTLGVRLMRVADDLHALRRIMPGGYPLVFGNSDNKRHSGQYEAEGLQMLGKKTEDQLPWGDKDDVSLSFGDLWLTTVKGRKCLVI</sequence>
<evidence type="ECO:0000313" key="2">
    <source>
        <dbReference type="Proteomes" id="UP001303046"/>
    </source>
</evidence>
<comment type="caution">
    <text evidence="1">The sequence shown here is derived from an EMBL/GenBank/DDBJ whole genome shotgun (WGS) entry which is preliminary data.</text>
</comment>
<evidence type="ECO:0000313" key="1">
    <source>
        <dbReference type="EMBL" id="KAK6728413.1"/>
    </source>
</evidence>
<proteinExistence type="predicted"/>
<protein>
    <submittedName>
        <fullName evidence="1">Uncharacterized protein</fullName>
    </submittedName>
</protein>
<name>A0ABR1BPS1_NECAM</name>